<evidence type="ECO:0000313" key="2">
    <source>
        <dbReference type="Proteomes" id="UP000005561"/>
    </source>
</evidence>
<organism evidence="1 2">
    <name type="scientific">Marvinbryantia formatexigens DSM 14469</name>
    <dbReference type="NCBI Taxonomy" id="478749"/>
    <lineage>
        <taxon>Bacteria</taxon>
        <taxon>Bacillati</taxon>
        <taxon>Bacillota</taxon>
        <taxon>Clostridia</taxon>
        <taxon>Lachnospirales</taxon>
        <taxon>Lachnospiraceae</taxon>
        <taxon>Marvinbryantia</taxon>
    </lineage>
</organism>
<keyword evidence="2" id="KW-1185">Reference proteome</keyword>
<protein>
    <submittedName>
        <fullName evidence="1">Uncharacterized protein</fullName>
    </submittedName>
</protein>
<name>C6LHG0_9FIRM</name>
<sequence length="47" mass="5418">MQYSSTLIDKSFNKCNIFVIGMKYDYTKSCGFFAGAMRTPRRKIKNG</sequence>
<evidence type="ECO:0000313" key="1">
    <source>
        <dbReference type="EMBL" id="EET59947.1"/>
    </source>
</evidence>
<accession>C6LHG0</accession>
<comment type="caution">
    <text evidence="1">The sequence shown here is derived from an EMBL/GenBank/DDBJ whole genome shotgun (WGS) entry which is preliminary data.</text>
</comment>
<reference evidence="1" key="1">
    <citation type="submission" date="2009-07" db="EMBL/GenBank/DDBJ databases">
        <authorList>
            <person name="Weinstock G."/>
            <person name="Sodergren E."/>
            <person name="Clifton S."/>
            <person name="Fulton L."/>
            <person name="Fulton B."/>
            <person name="Courtney L."/>
            <person name="Fronick C."/>
            <person name="Harrison M."/>
            <person name="Strong C."/>
            <person name="Farmer C."/>
            <person name="Delahaunty K."/>
            <person name="Markovic C."/>
            <person name="Hall O."/>
            <person name="Minx P."/>
            <person name="Tomlinson C."/>
            <person name="Mitreva M."/>
            <person name="Nelson J."/>
            <person name="Hou S."/>
            <person name="Wollam A."/>
            <person name="Pepin K.H."/>
            <person name="Johnson M."/>
            <person name="Bhonagiri V."/>
            <person name="Nash W.E."/>
            <person name="Warren W."/>
            <person name="Chinwalla A."/>
            <person name="Mardis E.R."/>
            <person name="Wilson R.K."/>
        </authorList>
    </citation>
    <scope>NUCLEOTIDE SEQUENCE [LARGE SCALE GENOMIC DNA]</scope>
    <source>
        <strain evidence="1">DSM 14469</strain>
    </source>
</reference>
<dbReference type="AlphaFoldDB" id="C6LHG0"/>
<proteinExistence type="predicted"/>
<dbReference type="Proteomes" id="UP000005561">
    <property type="component" value="Unassembled WGS sequence"/>
</dbReference>
<dbReference type="EMBL" id="ACCL02000014">
    <property type="protein sequence ID" value="EET59947.1"/>
    <property type="molecule type" value="Genomic_DNA"/>
</dbReference>
<gene>
    <name evidence="1" type="ORF">BRYFOR_08071</name>
</gene>